<evidence type="ECO:0000259" key="2">
    <source>
        <dbReference type="PROSITE" id="PS51462"/>
    </source>
</evidence>
<evidence type="ECO:0000313" key="4">
    <source>
        <dbReference type="Proteomes" id="UP001596457"/>
    </source>
</evidence>
<dbReference type="RefSeq" id="WP_382200937.1">
    <property type="nucleotide sequence ID" value="NZ_JBHTBZ010000030.1"/>
</dbReference>
<protein>
    <submittedName>
        <fullName evidence="3">NUDIX hydrolase</fullName>
    </submittedName>
</protein>
<dbReference type="Pfam" id="PF00293">
    <property type="entry name" value="NUDIX"/>
    <property type="match status" value="1"/>
</dbReference>
<dbReference type="EMBL" id="JBHTBZ010000030">
    <property type="protein sequence ID" value="MFC7461084.1"/>
    <property type="molecule type" value="Genomic_DNA"/>
</dbReference>
<dbReference type="InterPro" id="IPR015797">
    <property type="entry name" value="NUDIX_hydrolase-like_dom_sf"/>
</dbReference>
<gene>
    <name evidence="3" type="ORF">ACFQU0_11690</name>
</gene>
<proteinExistence type="predicted"/>
<sequence>MWLQTNIGFYSIVSKPEDQETGQLTIRARIKSDLLALKNLYLPSLGAITESTKTDYRYRSKVSRTDLAQAMTNMIGTIGYGNFKNEIAAVQGKQRSNLYGRVWSNLYELDLEPEEFDWDSTAAIDRMAVPAADAYGVVLVSPDGRTLLRKPSRGFGGYSWSFAKGQPNKYETPQETARRECLEETGYLCRLVGLIPQHYQGTTGTTVFFVGVPEGKQQAFGTETEKTRWVDIQEAHSLIQQTVNPIGRDRDQAVLCDLYRWLCARQKH</sequence>
<dbReference type="InterPro" id="IPR000086">
    <property type="entry name" value="NUDIX_hydrolase_dom"/>
</dbReference>
<reference evidence="4" key="1">
    <citation type="journal article" date="2019" name="Int. J. Syst. Evol. Microbiol.">
        <title>The Global Catalogue of Microorganisms (GCM) 10K type strain sequencing project: providing services to taxonomists for standard genome sequencing and annotation.</title>
        <authorList>
            <consortium name="The Broad Institute Genomics Platform"/>
            <consortium name="The Broad Institute Genome Sequencing Center for Infectious Disease"/>
            <person name="Wu L."/>
            <person name="Ma J."/>
        </authorList>
    </citation>
    <scope>NUCLEOTIDE SEQUENCE [LARGE SCALE GENOMIC DNA]</scope>
    <source>
        <strain evidence="4">CCUG 53903</strain>
    </source>
</reference>
<dbReference type="PANTHER" id="PTHR21340">
    <property type="entry name" value="DIADENOSINE 5,5-P1,P4-TETRAPHOSPHATE PYROPHOSPHOHYDROLASE MUTT"/>
    <property type="match status" value="1"/>
</dbReference>
<dbReference type="SUPFAM" id="SSF55811">
    <property type="entry name" value="Nudix"/>
    <property type="match status" value="1"/>
</dbReference>
<keyword evidence="4" id="KW-1185">Reference proteome</keyword>
<evidence type="ECO:0000256" key="1">
    <source>
        <dbReference type="ARBA" id="ARBA00022801"/>
    </source>
</evidence>
<dbReference type="GO" id="GO:0016787">
    <property type="term" value="F:hydrolase activity"/>
    <property type="evidence" value="ECO:0007669"/>
    <property type="project" value="UniProtKB-KW"/>
</dbReference>
<comment type="caution">
    <text evidence="3">The sequence shown here is derived from an EMBL/GenBank/DDBJ whole genome shotgun (WGS) entry which is preliminary data.</text>
</comment>
<dbReference type="Proteomes" id="UP001596457">
    <property type="component" value="Unassembled WGS sequence"/>
</dbReference>
<dbReference type="InterPro" id="IPR051325">
    <property type="entry name" value="Nudix_hydrolase_domain"/>
</dbReference>
<dbReference type="PANTHER" id="PTHR21340:SF0">
    <property type="entry name" value="BIS(5'-NUCLEOSYL)-TETRAPHOSPHATASE [ASYMMETRICAL]"/>
    <property type="match status" value="1"/>
</dbReference>
<organism evidence="3 4">
    <name type="scientific">Hydrogenophaga defluvii</name>
    <dbReference type="NCBI Taxonomy" id="249410"/>
    <lineage>
        <taxon>Bacteria</taxon>
        <taxon>Pseudomonadati</taxon>
        <taxon>Pseudomonadota</taxon>
        <taxon>Betaproteobacteria</taxon>
        <taxon>Burkholderiales</taxon>
        <taxon>Comamonadaceae</taxon>
        <taxon>Hydrogenophaga</taxon>
    </lineage>
</organism>
<dbReference type="Gene3D" id="3.90.79.10">
    <property type="entry name" value="Nucleoside Triphosphate Pyrophosphohydrolase"/>
    <property type="match status" value="1"/>
</dbReference>
<evidence type="ECO:0000313" key="3">
    <source>
        <dbReference type="EMBL" id="MFC7461084.1"/>
    </source>
</evidence>
<dbReference type="CDD" id="cd02883">
    <property type="entry name" value="NUDIX_Hydrolase"/>
    <property type="match status" value="1"/>
</dbReference>
<feature type="domain" description="Nudix hydrolase" evidence="2">
    <location>
        <begin position="130"/>
        <end position="255"/>
    </location>
</feature>
<dbReference type="PROSITE" id="PS51462">
    <property type="entry name" value="NUDIX"/>
    <property type="match status" value="1"/>
</dbReference>
<keyword evidence="1 3" id="KW-0378">Hydrolase</keyword>
<name>A0ABW2SCC6_9BURK</name>
<accession>A0ABW2SCC6</accession>